<dbReference type="Gene3D" id="2.30.130.10">
    <property type="entry name" value="PUA domain"/>
    <property type="match status" value="1"/>
</dbReference>
<evidence type="ECO:0000256" key="5">
    <source>
        <dbReference type="ARBA" id="ARBA00022777"/>
    </source>
</evidence>
<evidence type="ECO:0000256" key="7">
    <source>
        <dbReference type="SAM" id="MobiDB-lite"/>
    </source>
</evidence>
<feature type="region of interest" description="Disordered" evidence="7">
    <location>
        <begin position="387"/>
        <end position="422"/>
    </location>
</feature>
<protein>
    <recommendedName>
        <fullName evidence="8">PUA domain-containing protein</fullName>
    </recommendedName>
</protein>
<dbReference type="PRINTS" id="PR00474">
    <property type="entry name" value="GLU5KINASE"/>
</dbReference>
<organism evidence="9 10">
    <name type="scientific">Coccomyxa subellipsoidea</name>
    <dbReference type="NCBI Taxonomy" id="248742"/>
    <lineage>
        <taxon>Eukaryota</taxon>
        <taxon>Viridiplantae</taxon>
        <taxon>Chlorophyta</taxon>
        <taxon>core chlorophytes</taxon>
        <taxon>Trebouxiophyceae</taxon>
        <taxon>Trebouxiophyceae incertae sedis</taxon>
        <taxon>Coccomyxaceae</taxon>
        <taxon>Coccomyxa</taxon>
    </lineage>
</organism>
<keyword evidence="3" id="KW-0808">Transferase</keyword>
<keyword evidence="10" id="KW-1185">Reference proteome</keyword>
<dbReference type="NCBIfam" id="TIGR01027">
    <property type="entry name" value="proB"/>
    <property type="match status" value="1"/>
</dbReference>
<keyword evidence="1" id="KW-0028">Amino-acid biosynthesis</keyword>
<dbReference type="InterPro" id="IPR036974">
    <property type="entry name" value="PUA_sf"/>
</dbReference>
<keyword evidence="2" id="KW-0641">Proline biosynthesis</keyword>
<dbReference type="Proteomes" id="UP001491310">
    <property type="component" value="Unassembled WGS sequence"/>
</dbReference>
<evidence type="ECO:0000259" key="8">
    <source>
        <dbReference type="SMART" id="SM00359"/>
    </source>
</evidence>
<dbReference type="InterPro" id="IPR001057">
    <property type="entry name" value="Glu/AcGlu_kinase"/>
</dbReference>
<keyword evidence="4" id="KW-0547">Nucleotide-binding</keyword>
<comment type="caution">
    <text evidence="9">The sequence shown here is derived from an EMBL/GenBank/DDBJ whole genome shotgun (WGS) entry which is preliminary data.</text>
</comment>
<dbReference type="InterPro" id="IPR036393">
    <property type="entry name" value="AceGlu_kinase-like_sf"/>
</dbReference>
<dbReference type="CDD" id="cd04242">
    <property type="entry name" value="AAK_G5K_ProB"/>
    <property type="match status" value="1"/>
</dbReference>
<dbReference type="InterPro" id="IPR015947">
    <property type="entry name" value="PUA-like_sf"/>
</dbReference>
<dbReference type="HAMAP" id="MF_00456">
    <property type="entry name" value="ProB"/>
    <property type="match status" value="1"/>
</dbReference>
<evidence type="ECO:0000256" key="2">
    <source>
        <dbReference type="ARBA" id="ARBA00022650"/>
    </source>
</evidence>
<evidence type="ECO:0000256" key="6">
    <source>
        <dbReference type="ARBA" id="ARBA00022840"/>
    </source>
</evidence>
<dbReference type="Pfam" id="PF01472">
    <property type="entry name" value="PUA"/>
    <property type="match status" value="1"/>
</dbReference>
<dbReference type="SUPFAM" id="SSF53633">
    <property type="entry name" value="Carbamate kinase-like"/>
    <property type="match status" value="1"/>
</dbReference>
<dbReference type="PANTHER" id="PTHR43654:SF3">
    <property type="entry name" value="GLUTAMATE 5-KINASE"/>
    <property type="match status" value="1"/>
</dbReference>
<proteinExistence type="inferred from homology"/>
<name>A0ABR2YQB7_9CHLO</name>
<evidence type="ECO:0000256" key="3">
    <source>
        <dbReference type="ARBA" id="ARBA00022679"/>
    </source>
</evidence>
<reference evidence="9 10" key="1">
    <citation type="journal article" date="2024" name="Nat. Commun.">
        <title>Phylogenomics reveals the evolutionary origins of lichenization in chlorophyte algae.</title>
        <authorList>
            <person name="Puginier C."/>
            <person name="Libourel C."/>
            <person name="Otte J."/>
            <person name="Skaloud P."/>
            <person name="Haon M."/>
            <person name="Grisel S."/>
            <person name="Petersen M."/>
            <person name="Berrin J.G."/>
            <person name="Delaux P.M."/>
            <person name="Dal Grande F."/>
            <person name="Keller J."/>
        </authorList>
    </citation>
    <scope>NUCLEOTIDE SEQUENCE [LARGE SCALE GENOMIC DNA]</scope>
    <source>
        <strain evidence="9 10">SAG 216-7</strain>
    </source>
</reference>
<feature type="region of interest" description="Disordered" evidence="7">
    <location>
        <begin position="434"/>
        <end position="457"/>
    </location>
</feature>
<evidence type="ECO:0000313" key="10">
    <source>
        <dbReference type="Proteomes" id="UP001491310"/>
    </source>
</evidence>
<evidence type="ECO:0000313" key="9">
    <source>
        <dbReference type="EMBL" id="KAK9908781.1"/>
    </source>
</evidence>
<feature type="compositionally biased region" description="Low complexity" evidence="7">
    <location>
        <begin position="593"/>
        <end position="605"/>
    </location>
</feature>
<dbReference type="InterPro" id="IPR041739">
    <property type="entry name" value="G5K_ProB"/>
</dbReference>
<feature type="compositionally biased region" description="Acidic residues" evidence="7">
    <location>
        <begin position="393"/>
        <end position="404"/>
    </location>
</feature>
<sequence length="650" mass="69855">MKDRSGSTALTIVIKVGTSSLVRLEQNTLHLSNLARLCEVVRDLHADGHKVVIVSSGAVGAGAQRLGLSARPKELAQKQALAAVGQVHLMRFYDDFFSALGMTCAQVLLSLGNLANRGQYLNASNTFTELFNYGTVPVVNENDTVAVEELRIGDNDTLSAQVATLVRADWLFLLTDVPSLFTANPSTDPSAQPIHEVHDIAALQVDTSVPGTQWGTGGMATKLTAARLATATGCHMVICQGSCPEQIPRILRGERAGTVFYPHLQPLKGRKRWILSVPVKGAVRMDAGAVRAVNERSKSLFSAGIVAVTGDFNAQDAIQLCDADGTELGRGLCNYSAAEVDRIKGKVSKDFVTELGYLGEEEIVHRDNICLLSQRRFQANLSDANLPEHADAEEQEDEEDEEADVRERQASIDNAAGIAAVEPKPIRARSDDIFGRDPEQAEGSNHFSFIPRPPPLHGRPGSDDLGARLAILRDREHRGEAMGGALWSGESASLPSRVHVLPRIDDNAFFDAGPLSPGKPIPGSWQPQSTLADEGDVMQRLKELQERDTAKAAGPGDEEFQDWKSQLSKASAMERASETAGVNIPSSNRRDSSSSAGSLGAMSGSWKPSMERAIPSKARGRQHGSSNALNLMHALSPASYDINDGGWLPT</sequence>
<dbReference type="InterPro" id="IPR019797">
    <property type="entry name" value="Glutamate_5-kinase_CS"/>
</dbReference>
<keyword evidence="6" id="KW-0067">ATP-binding</keyword>
<keyword evidence="5" id="KW-0418">Kinase</keyword>
<dbReference type="CDD" id="cd21157">
    <property type="entry name" value="PUA_G5K"/>
    <property type="match status" value="1"/>
</dbReference>
<gene>
    <name evidence="9" type="ORF">WJX75_002850</name>
</gene>
<dbReference type="InterPro" id="IPR001048">
    <property type="entry name" value="Asp/Glu/Uridylate_kinase"/>
</dbReference>
<feature type="region of interest" description="Disordered" evidence="7">
    <location>
        <begin position="545"/>
        <end position="625"/>
    </location>
</feature>
<dbReference type="PROSITE" id="PS00902">
    <property type="entry name" value="GLUTAMATE_5_KINASE"/>
    <property type="match status" value="1"/>
</dbReference>
<dbReference type="Gene3D" id="3.40.1160.10">
    <property type="entry name" value="Acetylglutamate kinase-like"/>
    <property type="match status" value="1"/>
</dbReference>
<dbReference type="EMBL" id="JALJOT010000007">
    <property type="protein sequence ID" value="KAK9908781.1"/>
    <property type="molecule type" value="Genomic_DNA"/>
</dbReference>
<evidence type="ECO:0000256" key="4">
    <source>
        <dbReference type="ARBA" id="ARBA00022741"/>
    </source>
</evidence>
<dbReference type="SUPFAM" id="SSF88697">
    <property type="entry name" value="PUA domain-like"/>
    <property type="match status" value="1"/>
</dbReference>
<dbReference type="PROSITE" id="PS50890">
    <property type="entry name" value="PUA"/>
    <property type="match status" value="1"/>
</dbReference>
<dbReference type="SMART" id="SM00359">
    <property type="entry name" value="PUA"/>
    <property type="match status" value="1"/>
</dbReference>
<dbReference type="Pfam" id="PF00696">
    <property type="entry name" value="AA_kinase"/>
    <property type="match status" value="1"/>
</dbReference>
<dbReference type="InterPro" id="IPR005715">
    <property type="entry name" value="Glu_5kinase/COase_Synthase"/>
</dbReference>
<dbReference type="PANTHER" id="PTHR43654">
    <property type="entry name" value="GLUTAMATE 5-KINASE"/>
    <property type="match status" value="1"/>
</dbReference>
<accession>A0ABR2YQB7</accession>
<evidence type="ECO:0000256" key="1">
    <source>
        <dbReference type="ARBA" id="ARBA00022605"/>
    </source>
</evidence>
<dbReference type="InterPro" id="IPR002478">
    <property type="entry name" value="PUA"/>
</dbReference>
<feature type="domain" description="PUA" evidence="8">
    <location>
        <begin position="281"/>
        <end position="364"/>
    </location>
</feature>